<dbReference type="SUPFAM" id="SSF75304">
    <property type="entry name" value="Amidase signature (AS) enzymes"/>
    <property type="match status" value="1"/>
</dbReference>
<organism evidence="3 4">
    <name type="scientific">Mycobacterium shottsii</name>
    <dbReference type="NCBI Taxonomy" id="133549"/>
    <lineage>
        <taxon>Bacteria</taxon>
        <taxon>Bacillati</taxon>
        <taxon>Actinomycetota</taxon>
        <taxon>Actinomycetes</taxon>
        <taxon>Mycobacteriales</taxon>
        <taxon>Mycobacteriaceae</taxon>
        <taxon>Mycobacterium</taxon>
        <taxon>Mycobacterium ulcerans group</taxon>
    </lineage>
</organism>
<dbReference type="PANTHER" id="PTHR11895">
    <property type="entry name" value="TRANSAMIDASE"/>
    <property type="match status" value="1"/>
</dbReference>
<accession>A0A7I7LIE9</accession>
<dbReference type="RefSeq" id="WP_198965665.1">
    <property type="nucleotide sequence ID" value="NZ_AP022572.1"/>
</dbReference>
<dbReference type="InterPro" id="IPR036928">
    <property type="entry name" value="AS_sf"/>
</dbReference>
<evidence type="ECO:0000259" key="2">
    <source>
        <dbReference type="Pfam" id="PF21986"/>
    </source>
</evidence>
<evidence type="ECO:0000313" key="4">
    <source>
        <dbReference type="Proteomes" id="UP000467164"/>
    </source>
</evidence>
<name>A0A7I7LIE9_9MYCO</name>
<feature type="domain" description="Allophanate hydrolase C-terminal" evidence="2">
    <location>
        <begin position="442"/>
        <end position="560"/>
    </location>
</feature>
<reference evidence="3 4" key="1">
    <citation type="journal article" date="2019" name="Emerg. Microbes Infect.">
        <title>Comprehensive subspecies identification of 175 nontuberculous mycobacteria species based on 7547 genomic profiles.</title>
        <authorList>
            <person name="Matsumoto Y."/>
            <person name="Kinjo T."/>
            <person name="Motooka D."/>
            <person name="Nabeya D."/>
            <person name="Jung N."/>
            <person name="Uechi K."/>
            <person name="Horii T."/>
            <person name="Iida T."/>
            <person name="Fujita J."/>
            <person name="Nakamura S."/>
        </authorList>
    </citation>
    <scope>NUCLEOTIDE SEQUENCE [LARGE SCALE GENOMIC DNA]</scope>
    <source>
        <strain evidence="3 4">JCM 12657</strain>
    </source>
</reference>
<feature type="domain" description="Amidase" evidence="1">
    <location>
        <begin position="11"/>
        <end position="420"/>
    </location>
</feature>
<dbReference type="InterPro" id="IPR014085">
    <property type="entry name" value="Allophanate_hydrolase"/>
</dbReference>
<evidence type="ECO:0000259" key="1">
    <source>
        <dbReference type="Pfam" id="PF01425"/>
    </source>
</evidence>
<dbReference type="InterPro" id="IPR023631">
    <property type="entry name" value="Amidase_dom"/>
</dbReference>
<dbReference type="AlphaFoldDB" id="A0A7I7LIE9"/>
<dbReference type="NCBIfam" id="TIGR02713">
    <property type="entry name" value="allophanate_hyd"/>
    <property type="match status" value="1"/>
</dbReference>
<proteinExistence type="predicted"/>
<evidence type="ECO:0000313" key="3">
    <source>
        <dbReference type="EMBL" id="BBX59608.1"/>
    </source>
</evidence>
<dbReference type="Gene3D" id="3.10.490.10">
    <property type="entry name" value="Gamma-glutamyl cyclotransferase-like"/>
    <property type="match status" value="1"/>
</dbReference>
<keyword evidence="3" id="KW-0378">Hydrolase</keyword>
<dbReference type="InterPro" id="IPR053844">
    <property type="entry name" value="AH_C"/>
</dbReference>
<dbReference type="EMBL" id="AP022572">
    <property type="protein sequence ID" value="BBX59608.1"/>
    <property type="molecule type" value="Genomic_DNA"/>
</dbReference>
<dbReference type="Gene3D" id="3.90.1300.10">
    <property type="entry name" value="Amidase signature (AS) domain"/>
    <property type="match status" value="1"/>
</dbReference>
<sequence>MTHAPTPTDRVKAAYRRIADTDRPEVWITLRDQADVLADATVIEGRVAAGQDLPLAGLLVAVKNNIDVAGLPTTAACPEFAYTPDTTAAAAQRLIDAGAIILGKTNLDQFATGLVGTRSPYGAVRNAQHPELISGGSSSGSAVAVALGITDLGIGTDTAGSGRVPAALNGIIGIKPTLGIIPTHGVVPACADYDTVTVFAAELPTAALAIATMIGPDARDPRSRRWPSDAALAAPETPRLAIPTPENLAPLTDTYRTAFQRCVQAATAAGASIATVDISTLLDAARLLYDGAIVAERYAAVREFLDTNPSGADPTVATIITAARSTTGAAFAADLHALAYARGAAAELLGRFDAPLLPTTTEHPSLAAVAADPAGINRRMGTFTNFCNLLDLAAIAIPAAPLPDARPFGVMLIAAAFGDQVAIDIAARLSGVSTPLLVNHGVELAVLGAHLRGQPLHPQLQELGARYCGPITTSDAYRLTVLDTTPAKPALVRTDPGAGAGIRGELYRISEAGLGRFLAALPPPMALTAIELENGSEVVGFTATQDATSDATDITAYRGWP</sequence>
<keyword evidence="4" id="KW-1185">Reference proteome</keyword>
<dbReference type="NCBIfam" id="NF006043">
    <property type="entry name" value="PRK08186.1"/>
    <property type="match status" value="1"/>
</dbReference>
<dbReference type="KEGG" id="msho:MSHO_49530"/>
<protein>
    <submittedName>
        <fullName evidence="3">Allophanate hydrolase</fullName>
    </submittedName>
</protein>
<gene>
    <name evidence="3" type="primary">atzF</name>
    <name evidence="3" type="ORF">MSHO_49530</name>
</gene>
<dbReference type="Pfam" id="PF01425">
    <property type="entry name" value="Amidase"/>
    <property type="match status" value="1"/>
</dbReference>
<dbReference type="Gene3D" id="1.20.58.1700">
    <property type="match status" value="1"/>
</dbReference>
<dbReference type="Pfam" id="PF21986">
    <property type="entry name" value="AH_C"/>
    <property type="match status" value="1"/>
</dbReference>
<dbReference type="InterPro" id="IPR000120">
    <property type="entry name" value="Amidase"/>
</dbReference>
<dbReference type="Proteomes" id="UP000467164">
    <property type="component" value="Chromosome"/>
</dbReference>
<dbReference type="GO" id="GO:0016787">
    <property type="term" value="F:hydrolase activity"/>
    <property type="evidence" value="ECO:0007669"/>
    <property type="project" value="UniProtKB-KW"/>
</dbReference>
<dbReference type="PANTHER" id="PTHR11895:SF169">
    <property type="entry name" value="GLUTAMYL-TRNA(GLN) AMIDOTRANSFERASE"/>
    <property type="match status" value="1"/>
</dbReference>